<keyword evidence="2 6" id="KW-0812">Transmembrane</keyword>
<reference evidence="8" key="1">
    <citation type="submission" date="2021-01" db="EMBL/GenBank/DDBJ databases">
        <authorList>
            <person name="Corre E."/>
            <person name="Pelletier E."/>
            <person name="Niang G."/>
            <person name="Scheremetjew M."/>
            <person name="Finn R."/>
            <person name="Kale V."/>
            <person name="Holt S."/>
            <person name="Cochrane G."/>
            <person name="Meng A."/>
            <person name="Brown T."/>
            <person name="Cohen L."/>
        </authorList>
    </citation>
    <scope>NUCLEOTIDE SEQUENCE</scope>
    <source>
        <strain evidence="8">CCMP1510</strain>
    </source>
</reference>
<feature type="region of interest" description="Disordered" evidence="5">
    <location>
        <begin position="492"/>
        <end position="527"/>
    </location>
</feature>
<name>A0A7S3NK09_9STRA</name>
<evidence type="ECO:0000256" key="6">
    <source>
        <dbReference type="SAM" id="Phobius"/>
    </source>
</evidence>
<feature type="transmembrane region" description="Helical" evidence="6">
    <location>
        <begin position="302"/>
        <end position="321"/>
    </location>
</feature>
<comment type="subcellular location">
    <subcellularLocation>
        <location evidence="1">Membrane</location>
        <topology evidence="1">Multi-pass membrane protein</topology>
    </subcellularLocation>
</comment>
<accession>A0A7S3NK09</accession>
<dbReference type="GO" id="GO:0042391">
    <property type="term" value="P:regulation of membrane potential"/>
    <property type="evidence" value="ECO:0007669"/>
    <property type="project" value="TreeGrafter"/>
</dbReference>
<dbReference type="PRINTS" id="PR01463">
    <property type="entry name" value="EAGCHANLFMLY"/>
</dbReference>
<evidence type="ECO:0000256" key="5">
    <source>
        <dbReference type="SAM" id="MobiDB-lite"/>
    </source>
</evidence>
<dbReference type="EMBL" id="HBIJ01004693">
    <property type="protein sequence ID" value="CAE0362555.1"/>
    <property type="molecule type" value="Transcribed_RNA"/>
</dbReference>
<evidence type="ECO:0000256" key="4">
    <source>
        <dbReference type="ARBA" id="ARBA00023136"/>
    </source>
</evidence>
<dbReference type="GO" id="GO:0005886">
    <property type="term" value="C:plasma membrane"/>
    <property type="evidence" value="ECO:0007669"/>
    <property type="project" value="TreeGrafter"/>
</dbReference>
<dbReference type="Pfam" id="PF00520">
    <property type="entry name" value="Ion_trans"/>
    <property type="match status" value="1"/>
</dbReference>
<keyword evidence="4 6" id="KW-0472">Membrane</keyword>
<gene>
    <name evidence="8" type="ORF">ALAG00032_LOCUS3296</name>
</gene>
<feature type="domain" description="Ion transport" evidence="7">
    <location>
        <begin position="90"/>
        <end position="361"/>
    </location>
</feature>
<evidence type="ECO:0000313" key="8">
    <source>
        <dbReference type="EMBL" id="CAE0362555.1"/>
    </source>
</evidence>
<keyword evidence="3 6" id="KW-1133">Transmembrane helix</keyword>
<dbReference type="InterPro" id="IPR005821">
    <property type="entry name" value="Ion_trans_dom"/>
</dbReference>
<evidence type="ECO:0000256" key="2">
    <source>
        <dbReference type="ARBA" id="ARBA00022692"/>
    </source>
</evidence>
<dbReference type="PANTHER" id="PTHR10217">
    <property type="entry name" value="VOLTAGE AND LIGAND GATED POTASSIUM CHANNEL"/>
    <property type="match status" value="1"/>
</dbReference>
<feature type="transmembrane region" description="Helical" evidence="6">
    <location>
        <begin position="93"/>
        <end position="114"/>
    </location>
</feature>
<dbReference type="AlphaFoldDB" id="A0A7S3NK09"/>
<dbReference type="InterPro" id="IPR018490">
    <property type="entry name" value="cNMP-bd_dom_sf"/>
</dbReference>
<evidence type="ECO:0000259" key="7">
    <source>
        <dbReference type="Pfam" id="PF00520"/>
    </source>
</evidence>
<sequence>MVNNCFIIEPGGPYYLTNNNMETSNSGHGVNEETIINEETKKKKTKLKRRHSTNRQRHYMAVREIEGGLHRSNEPVPWYVIDQDEILRVCWDIASSVLLIILIFWLPYSLTFLADKNASNYLNFDIFVSVWFGIDIILSFFTTYTYYGVKVTHLKRIALRYVMSYFLIDLVATVPWSLILSRTRNLRLGPLAKSAKFPRLLRALRTLRLSKVLRSEFNLPDLSDMFPRVPPVIEQLIKFIAGAVLMNHIFACIWYALGNAPYDEFCTHHAAGDGGKSYPGNRGRRDCSWMQIAGYRPRDGNYFLYTTCLYWSLTTISTVGYGDLVPNRATEKLYASFVMVCGVSWYAVLVSTLGSALQEAATRHGSDHAKTALKQYLYRHRVPPDLSAAIISYLRHHFTIHHQFGDEDSDPEVWRLLKHLNKPLTRSLSLHVGRKAVGRLDFFKNKDETFVADAVAALRAYIASPYETLVPRCTIVTALNLLAHGSCTASSPHYASSKKSSFKRATSPTSSDILSYDDGDDSQHLQKVPPSPAMSLKSLEEHTWTLHSPGDYFGDEGLLLGAAWIEPLITNGWCELQIIPEVSIYQLLTDFPTVTDQLLATANTKLHENPTILTTEFPHPASIVYPQSNPNEESDSTLPLSQKQQETTIPTTRSSSIPPLIPNSSLQRKAVPRRSASHGSIVLTGPPNVHRGLRETSALPYKPPGPSSFLHTQKPLSAVKEDVHNIAALREEISMLRLELHAIREASEYGGSDRANSPSRPSSVRRSPSGGSPLFFGSCSPEAGPLPPPIVPAEEAERPSNTI</sequence>
<feature type="transmembrane region" description="Helical" evidence="6">
    <location>
        <begin position="333"/>
        <end position="357"/>
    </location>
</feature>
<evidence type="ECO:0000256" key="3">
    <source>
        <dbReference type="ARBA" id="ARBA00022989"/>
    </source>
</evidence>
<feature type="region of interest" description="Disordered" evidence="5">
    <location>
        <begin position="749"/>
        <end position="803"/>
    </location>
</feature>
<feature type="compositionally biased region" description="Polar residues" evidence="5">
    <location>
        <begin position="625"/>
        <end position="646"/>
    </location>
</feature>
<proteinExistence type="predicted"/>
<dbReference type="Gene3D" id="1.10.287.70">
    <property type="match status" value="1"/>
</dbReference>
<feature type="compositionally biased region" description="Low complexity" evidence="5">
    <location>
        <begin position="757"/>
        <end position="781"/>
    </location>
</feature>
<dbReference type="PANTHER" id="PTHR10217:SF435">
    <property type="entry name" value="POTASSIUM VOLTAGE-GATED CHANNEL PROTEIN EAG"/>
    <property type="match status" value="1"/>
</dbReference>
<dbReference type="SUPFAM" id="SSF51206">
    <property type="entry name" value="cAMP-binding domain-like"/>
    <property type="match status" value="1"/>
</dbReference>
<feature type="compositionally biased region" description="Polar residues" evidence="5">
    <location>
        <begin position="503"/>
        <end position="513"/>
    </location>
</feature>
<dbReference type="Gene3D" id="2.60.120.10">
    <property type="entry name" value="Jelly Rolls"/>
    <property type="match status" value="1"/>
</dbReference>
<dbReference type="InterPro" id="IPR003938">
    <property type="entry name" value="K_chnl_volt-dep_EAG/ELK/ERG"/>
</dbReference>
<feature type="region of interest" description="Disordered" evidence="5">
    <location>
        <begin position="621"/>
        <end position="712"/>
    </location>
</feature>
<dbReference type="GO" id="GO:0005249">
    <property type="term" value="F:voltage-gated potassium channel activity"/>
    <property type="evidence" value="ECO:0007669"/>
    <property type="project" value="InterPro"/>
</dbReference>
<feature type="transmembrane region" description="Helical" evidence="6">
    <location>
        <begin position="236"/>
        <end position="257"/>
    </location>
</feature>
<dbReference type="InterPro" id="IPR014710">
    <property type="entry name" value="RmlC-like_jellyroll"/>
</dbReference>
<protein>
    <recommendedName>
        <fullName evidence="7">Ion transport domain-containing protein</fullName>
    </recommendedName>
</protein>
<organism evidence="8">
    <name type="scientific">Aureoumbra lagunensis</name>
    <dbReference type="NCBI Taxonomy" id="44058"/>
    <lineage>
        <taxon>Eukaryota</taxon>
        <taxon>Sar</taxon>
        <taxon>Stramenopiles</taxon>
        <taxon>Ochrophyta</taxon>
        <taxon>Pelagophyceae</taxon>
        <taxon>Pelagomonadales</taxon>
        <taxon>Aureoumbra</taxon>
    </lineage>
</organism>
<feature type="transmembrane region" description="Helical" evidence="6">
    <location>
        <begin position="159"/>
        <end position="180"/>
    </location>
</feature>
<feature type="transmembrane region" description="Helical" evidence="6">
    <location>
        <begin position="126"/>
        <end position="147"/>
    </location>
</feature>
<evidence type="ECO:0000256" key="1">
    <source>
        <dbReference type="ARBA" id="ARBA00004141"/>
    </source>
</evidence>
<feature type="compositionally biased region" description="Low complexity" evidence="5">
    <location>
        <begin position="647"/>
        <end position="666"/>
    </location>
</feature>
<dbReference type="SUPFAM" id="SSF81324">
    <property type="entry name" value="Voltage-gated potassium channels"/>
    <property type="match status" value="1"/>
</dbReference>
<dbReference type="InterPro" id="IPR050818">
    <property type="entry name" value="KCNH_animal-type"/>
</dbReference>